<reference evidence="3" key="1">
    <citation type="journal article" date="2007" name="Plant Cell">
        <title>Dothideomycete-plant interactions illuminated by genome sequencing and EST analysis of the wheat pathogen Stagonospora nodorum.</title>
        <authorList>
            <person name="Hane J.K."/>
            <person name="Lowe R.G."/>
            <person name="Solomon P.S."/>
            <person name="Tan K.C."/>
            <person name="Schoch C.L."/>
            <person name="Spatafora J.W."/>
            <person name="Crous P.W."/>
            <person name="Kodira C."/>
            <person name="Birren B.W."/>
            <person name="Galagan J.E."/>
            <person name="Torriani S.F."/>
            <person name="McDonald B.A."/>
            <person name="Oliver R.P."/>
        </authorList>
    </citation>
    <scope>NUCLEOTIDE SEQUENCE [LARGE SCALE GENOMIC DNA]</scope>
    <source>
        <strain evidence="3">SN15 / ATCC MYA-4574 / FGSC 10173</strain>
    </source>
</reference>
<dbReference type="EMBL" id="CH445349">
    <property type="protein sequence ID" value="EAT79432.1"/>
    <property type="molecule type" value="Genomic_DNA"/>
</dbReference>
<evidence type="ECO:0000313" key="2">
    <source>
        <dbReference type="EMBL" id="EAT79432.1"/>
    </source>
</evidence>
<dbReference type="Proteomes" id="UP000001055">
    <property type="component" value="Unassembled WGS sequence"/>
</dbReference>
<evidence type="ECO:0000313" key="3">
    <source>
        <dbReference type="Proteomes" id="UP000001055"/>
    </source>
</evidence>
<protein>
    <submittedName>
        <fullName evidence="2">Uncharacterized protein</fullName>
    </submittedName>
</protein>
<dbReference type="STRING" id="321614.Q0U559"/>
<dbReference type="InParanoid" id="Q0U559"/>
<organism evidence="2 3">
    <name type="scientific">Phaeosphaeria nodorum (strain SN15 / ATCC MYA-4574 / FGSC 10173)</name>
    <name type="common">Glume blotch fungus</name>
    <name type="synonym">Parastagonospora nodorum</name>
    <dbReference type="NCBI Taxonomy" id="321614"/>
    <lineage>
        <taxon>Eukaryota</taxon>
        <taxon>Fungi</taxon>
        <taxon>Dikarya</taxon>
        <taxon>Ascomycota</taxon>
        <taxon>Pezizomycotina</taxon>
        <taxon>Dothideomycetes</taxon>
        <taxon>Pleosporomycetidae</taxon>
        <taxon>Pleosporales</taxon>
        <taxon>Pleosporineae</taxon>
        <taxon>Phaeosphaeriaceae</taxon>
        <taxon>Parastagonospora</taxon>
    </lineage>
</organism>
<dbReference type="GeneID" id="5980235"/>
<sequence length="137" mass="14851">MGQFRAALESLGAIVKELGFTLVTSYEIPGVPGWNTSYPLPGSINGTILFSTFDTWPCSHDNLIRMINDSIVSGITRLSKDDPTLRPPKLPNTLPDRYGNSLDETPSTYSGLFDLIATRNGTSIYNIPGLEPTSSNA</sequence>
<dbReference type="KEGG" id="pno:SNOG_13105"/>
<feature type="region of interest" description="Disordered" evidence="1">
    <location>
        <begin position="80"/>
        <end position="100"/>
    </location>
</feature>
<name>Q0U559_PHANO</name>
<dbReference type="AlphaFoldDB" id="Q0U559"/>
<evidence type="ECO:0000256" key="1">
    <source>
        <dbReference type="SAM" id="MobiDB-lite"/>
    </source>
</evidence>
<proteinExistence type="predicted"/>
<dbReference type="RefSeq" id="XP_001803320.1">
    <property type="nucleotide sequence ID" value="XM_001803268.1"/>
</dbReference>
<accession>Q0U559</accession>
<gene>
    <name evidence="2" type="ORF">SNOG_13105</name>
</gene>